<dbReference type="EMBL" id="LS483412">
    <property type="protein sequence ID" value="SQG90294.1"/>
    <property type="molecule type" value="Genomic_DNA"/>
</dbReference>
<protein>
    <recommendedName>
        <fullName evidence="3">DUS-like FMN-binding domain-containing protein</fullName>
    </recommendedName>
</protein>
<organism evidence="1 2">
    <name type="scientific">Legionella pneumophila subsp. pascullei</name>
    <dbReference type="NCBI Taxonomy" id="91890"/>
    <lineage>
        <taxon>Bacteria</taxon>
        <taxon>Pseudomonadati</taxon>
        <taxon>Pseudomonadota</taxon>
        <taxon>Gammaproteobacteria</taxon>
        <taxon>Legionellales</taxon>
        <taxon>Legionellaceae</taxon>
        <taxon>Legionella</taxon>
    </lineage>
</organism>
<evidence type="ECO:0008006" key="3">
    <source>
        <dbReference type="Google" id="ProtNLM"/>
    </source>
</evidence>
<dbReference type="InterPro" id="IPR013785">
    <property type="entry name" value="Aldolase_TIM"/>
</dbReference>
<dbReference type="Proteomes" id="UP000249566">
    <property type="component" value="Chromosome 1"/>
</dbReference>
<proteinExistence type="predicted"/>
<dbReference type="RefSeq" id="WP_027221628.1">
    <property type="nucleotide sequence ID" value="NZ_CAAAIJ010000001.1"/>
</dbReference>
<accession>A0AAX2IXC7</accession>
<dbReference type="SUPFAM" id="SSF51395">
    <property type="entry name" value="FMN-linked oxidoreductases"/>
    <property type="match status" value="1"/>
</dbReference>
<dbReference type="AlphaFoldDB" id="A0AAX2IXC7"/>
<reference evidence="1 2" key="1">
    <citation type="submission" date="2018-06" db="EMBL/GenBank/DDBJ databases">
        <authorList>
            <consortium name="Pathogen Informatics"/>
            <person name="Doyle S."/>
        </authorList>
    </citation>
    <scope>NUCLEOTIDE SEQUENCE [LARGE SCALE GENOMIC DNA]</scope>
    <source>
        <strain evidence="1 2">NCTC12272</strain>
    </source>
</reference>
<sequence length="871" mass="99793">MKEKMILDKSNIANAIFRNLSADEIRRVKGVSHIFYERATEYLVGNLKNENFHLDRVVPPSDAIQREQKIEFCAKALQTLICSISEGEEGKSEKLHKFNNMMEKIRRAVQSNLGLSRVQREIYETFHPIYVKLGAPVFPITDEGQLDPGSIVYRTEHVKGSDERKASWVILLKDDSKEDGLSICFDTKFRKYLLHIDGSGHVTSQLTLRWAAIYDDLLPDKVAQQPLRAFTPWQRHAEANFFNGRSTNKILGLLTKNYPEIFNYDPTSYFKEEPVFSVALNRNAPQKLLTDKKNIYLTLDESFFKKPDGFEAGLNRQPILAVIKTSSPLRGDCFSVVPAIYEKQRLHILIKGHQQHTRVVDVFHANFKTGELQSWELLDDVSIFGKSSSEYKPELIDLNLLSNQQSELMSHVSTAPMVRGSGPGARQYWLSGFFKSTVYSEMIVIAEIFNSRFMSTPLASLEQTLHHSDATKSFYRLQFSRQELEKAKEFVFQLAIPNEFSKQEDFDFFYGENGNKLEETTKLAILMLKRMVPKEFHHKIRIGINMCCPAASVETIGSGFGLRNKPDFIERIVKAIKDTDSNLKVEFKTLMLSHEDGYGDGNQTSCSTKNISEVQNERLTRLVSKTKADRFVYQGKPRNIETYSVDAVSCIIREAKTPKEFQFGYSGMVATITNHDIYQLGYTNVGEPHYSVQSILEKIKKQLGTVPVEFEVMLGRVLLGSAWVLQGRYATDAEILLHTLLQAAIEQEWAEGMGRYGMDIYQIQILYNIRHITNDNYRNYLINKVLNAESTQKIMDGIFEQYLSIKKKGECNVLQLHRLEQAVFAAIPHNKVLQQYKSITETKSKLRTGFQFFSNQQDEKQKFEEKSVIAP</sequence>
<evidence type="ECO:0000313" key="2">
    <source>
        <dbReference type="Proteomes" id="UP000249566"/>
    </source>
</evidence>
<dbReference type="Gene3D" id="3.20.20.70">
    <property type="entry name" value="Aldolase class I"/>
    <property type="match status" value="1"/>
</dbReference>
<gene>
    <name evidence="1" type="ORF">NCTC12272_01483</name>
</gene>
<name>A0AAX2IXC7_LEGPN</name>
<evidence type="ECO:0000313" key="1">
    <source>
        <dbReference type="EMBL" id="SQG90294.1"/>
    </source>
</evidence>